<dbReference type="AlphaFoldDB" id="A0A0D2B0R4"/>
<evidence type="ECO:0000313" key="3">
    <source>
        <dbReference type="Proteomes" id="UP000053328"/>
    </source>
</evidence>
<dbReference type="Proteomes" id="UP000053328">
    <property type="component" value="Unassembled WGS sequence"/>
</dbReference>
<organism evidence="2 3">
    <name type="scientific">Exophiala spinifera</name>
    <dbReference type="NCBI Taxonomy" id="91928"/>
    <lineage>
        <taxon>Eukaryota</taxon>
        <taxon>Fungi</taxon>
        <taxon>Dikarya</taxon>
        <taxon>Ascomycota</taxon>
        <taxon>Pezizomycotina</taxon>
        <taxon>Eurotiomycetes</taxon>
        <taxon>Chaetothyriomycetidae</taxon>
        <taxon>Chaetothyriales</taxon>
        <taxon>Herpotrichiellaceae</taxon>
        <taxon>Exophiala</taxon>
    </lineage>
</organism>
<accession>A0A0D2B0R4</accession>
<dbReference type="OrthoDB" id="10356093at2759"/>
<name>A0A0D2B0R4_9EURO</name>
<dbReference type="RefSeq" id="XP_016232709.1">
    <property type="nucleotide sequence ID" value="XM_016384086.1"/>
</dbReference>
<proteinExistence type="predicted"/>
<gene>
    <name evidence="2" type="ORF">PV08_09770</name>
</gene>
<keyword evidence="3" id="KW-1185">Reference proteome</keyword>
<dbReference type="VEuPathDB" id="FungiDB:PV08_09770"/>
<dbReference type="GeneID" id="27336853"/>
<sequence>MAEEVYYRYYFEVRIVGGNTNTTPPIIVPISEVRDRTQLWNETVAGVLFWNDYRFLNGAPNERPDPPIILLQETSTSRHDLEHNRWKTINWDEPYEYAKWWQSNVVEGEAEHLKIEIHFLTTRGDEYWDIYNQLTAVGKDVNTMSDKSLIEIPFNADMGNLQNVRVVPGTNEWFPRREIDVLANANNCERCEAKATELGLKRPSRRAVRAKEARKEDEMEDDAGANKGEEGDVEMGDAGAGEGAGWTMNLAERFR</sequence>
<reference evidence="2 3" key="1">
    <citation type="submission" date="2015-01" db="EMBL/GenBank/DDBJ databases">
        <title>The Genome Sequence of Exophiala spinifera CBS89968.</title>
        <authorList>
            <consortium name="The Broad Institute Genomics Platform"/>
            <person name="Cuomo C."/>
            <person name="de Hoog S."/>
            <person name="Gorbushina A."/>
            <person name="Stielow B."/>
            <person name="Teixiera M."/>
            <person name="Abouelleil A."/>
            <person name="Chapman S.B."/>
            <person name="Priest M."/>
            <person name="Young S.K."/>
            <person name="Wortman J."/>
            <person name="Nusbaum C."/>
            <person name="Birren B."/>
        </authorList>
    </citation>
    <scope>NUCLEOTIDE SEQUENCE [LARGE SCALE GENOMIC DNA]</scope>
    <source>
        <strain evidence="2 3">CBS 89968</strain>
    </source>
</reference>
<protein>
    <submittedName>
        <fullName evidence="2">Uncharacterized protein</fullName>
    </submittedName>
</protein>
<evidence type="ECO:0000256" key="1">
    <source>
        <dbReference type="SAM" id="MobiDB-lite"/>
    </source>
</evidence>
<feature type="region of interest" description="Disordered" evidence="1">
    <location>
        <begin position="202"/>
        <end position="255"/>
    </location>
</feature>
<dbReference type="EMBL" id="KN847498">
    <property type="protein sequence ID" value="KIW12493.1"/>
    <property type="molecule type" value="Genomic_DNA"/>
</dbReference>
<dbReference type="HOGENOM" id="CLU_1090025_0_0_1"/>
<evidence type="ECO:0000313" key="2">
    <source>
        <dbReference type="EMBL" id="KIW12493.1"/>
    </source>
</evidence>